<dbReference type="RefSeq" id="WP_209837679.1">
    <property type="nucleotide sequence ID" value="NZ_JAGGJP010000002.1"/>
</dbReference>
<name>A0ABW0S8W6_9RHOB</name>
<reference evidence="2" key="1">
    <citation type="journal article" date="2019" name="Int. J. Syst. Evol. Microbiol.">
        <title>The Global Catalogue of Microorganisms (GCM) 10K type strain sequencing project: providing services to taxonomists for standard genome sequencing and annotation.</title>
        <authorList>
            <consortium name="The Broad Institute Genomics Platform"/>
            <consortium name="The Broad Institute Genome Sequencing Center for Infectious Disease"/>
            <person name="Wu L."/>
            <person name="Ma J."/>
        </authorList>
    </citation>
    <scope>NUCLEOTIDE SEQUENCE [LARGE SCALE GENOMIC DNA]</scope>
    <source>
        <strain evidence="2">KACC 11588</strain>
    </source>
</reference>
<dbReference type="EMBL" id="JBHSNA010000002">
    <property type="protein sequence ID" value="MFC5565342.1"/>
    <property type="molecule type" value="Genomic_DNA"/>
</dbReference>
<accession>A0ABW0S8W6</accession>
<evidence type="ECO:0000313" key="1">
    <source>
        <dbReference type="EMBL" id="MFC5565342.1"/>
    </source>
</evidence>
<protein>
    <submittedName>
        <fullName evidence="1">Uncharacterized protein</fullName>
    </submittedName>
</protein>
<organism evidence="1 2">
    <name type="scientific">Rubellimicrobium aerolatum</name>
    <dbReference type="NCBI Taxonomy" id="490979"/>
    <lineage>
        <taxon>Bacteria</taxon>
        <taxon>Pseudomonadati</taxon>
        <taxon>Pseudomonadota</taxon>
        <taxon>Alphaproteobacteria</taxon>
        <taxon>Rhodobacterales</taxon>
        <taxon>Roseobacteraceae</taxon>
        <taxon>Rubellimicrobium</taxon>
    </lineage>
</organism>
<evidence type="ECO:0000313" key="2">
    <source>
        <dbReference type="Proteomes" id="UP001596056"/>
    </source>
</evidence>
<keyword evidence="2" id="KW-1185">Reference proteome</keyword>
<dbReference type="Proteomes" id="UP001596056">
    <property type="component" value="Unassembled WGS sequence"/>
</dbReference>
<comment type="caution">
    <text evidence="1">The sequence shown here is derived from an EMBL/GenBank/DDBJ whole genome shotgun (WGS) entry which is preliminary data.</text>
</comment>
<gene>
    <name evidence="1" type="ORF">ACFPOC_02805</name>
</gene>
<sequence>MTDSPSFLLGLAALILTAFALALGGPEARPSRAPVTGTATAPLPVCVLTLAGGTRACQSAP</sequence>
<proteinExistence type="predicted"/>